<evidence type="ECO:0000256" key="4">
    <source>
        <dbReference type="ARBA" id="ARBA00022729"/>
    </source>
</evidence>
<dbReference type="PATRIC" id="fig|45065.4.peg.19"/>
<accession>A0A0W0UA53</accession>
<dbReference type="GO" id="GO:0008800">
    <property type="term" value="F:beta-lactamase activity"/>
    <property type="evidence" value="ECO:0007669"/>
    <property type="project" value="UniProtKB-UniRule"/>
</dbReference>
<dbReference type="InterPro" id="IPR012338">
    <property type="entry name" value="Beta-lactam/transpept-like"/>
</dbReference>
<dbReference type="STRING" id="45065.Lgee_0016"/>
<evidence type="ECO:0000256" key="5">
    <source>
        <dbReference type="ARBA" id="ARBA00022801"/>
    </source>
</evidence>
<evidence type="ECO:0000256" key="3">
    <source>
        <dbReference type="ARBA" id="ARBA00012865"/>
    </source>
</evidence>
<dbReference type="AlphaFoldDB" id="A0A0W0UA53"/>
<keyword evidence="6 8" id="KW-0046">Antibiotic resistance</keyword>
<dbReference type="PROSITE" id="PS00337">
    <property type="entry name" value="BETA_LACTAMASE_D"/>
    <property type="match status" value="1"/>
</dbReference>
<proteinExistence type="inferred from homology"/>
<evidence type="ECO:0000313" key="10">
    <source>
        <dbReference type="EMBL" id="KTD04832.1"/>
    </source>
</evidence>
<evidence type="ECO:0000256" key="1">
    <source>
        <dbReference type="ARBA" id="ARBA00001526"/>
    </source>
</evidence>
<dbReference type="Pfam" id="PF00905">
    <property type="entry name" value="Transpeptidase"/>
    <property type="match status" value="1"/>
</dbReference>
<keyword evidence="5 8" id="KW-0378">Hydrolase</keyword>
<organism evidence="10 11">
    <name type="scientific">Legionella geestiana</name>
    <dbReference type="NCBI Taxonomy" id="45065"/>
    <lineage>
        <taxon>Bacteria</taxon>
        <taxon>Pseudomonadati</taxon>
        <taxon>Pseudomonadota</taxon>
        <taxon>Gammaproteobacteria</taxon>
        <taxon>Legionellales</taxon>
        <taxon>Legionellaceae</taxon>
        <taxon>Legionella</taxon>
    </lineage>
</organism>
<dbReference type="InterPro" id="IPR001460">
    <property type="entry name" value="PCN-bd_Tpept"/>
</dbReference>
<dbReference type="InterPro" id="IPR002137">
    <property type="entry name" value="Beta-lactam_class-D_AS"/>
</dbReference>
<dbReference type="EC" id="3.5.2.6" evidence="3 8"/>
<evidence type="ECO:0000256" key="8">
    <source>
        <dbReference type="RuleBase" id="RU361140"/>
    </source>
</evidence>
<dbReference type="Gene3D" id="3.40.710.10">
    <property type="entry name" value="DD-peptidase/beta-lactamase superfamily"/>
    <property type="match status" value="1"/>
</dbReference>
<comment type="catalytic activity">
    <reaction evidence="1 8">
        <text>a beta-lactam + H2O = a substituted beta-amino acid</text>
        <dbReference type="Rhea" id="RHEA:20401"/>
        <dbReference type="ChEBI" id="CHEBI:15377"/>
        <dbReference type="ChEBI" id="CHEBI:35627"/>
        <dbReference type="ChEBI" id="CHEBI:140347"/>
        <dbReference type="EC" id="3.5.2.6"/>
    </reaction>
</comment>
<dbReference type="SUPFAM" id="SSF56601">
    <property type="entry name" value="beta-lactamase/transpeptidase-like"/>
    <property type="match status" value="1"/>
</dbReference>
<protein>
    <recommendedName>
        <fullName evidence="3 8">Beta-lactamase</fullName>
        <ecNumber evidence="3 8">3.5.2.6</ecNumber>
    </recommendedName>
</protein>
<comment type="similarity">
    <text evidence="2 8">Belongs to the class-D beta-lactamase family.</text>
</comment>
<evidence type="ECO:0000256" key="2">
    <source>
        <dbReference type="ARBA" id="ARBA00007898"/>
    </source>
</evidence>
<sequence length="278" mass="31390">MLCASTALCANIPDKEFKRLLGSYRACFLLYSVDEKRLVTAYNPENYCNTRLSPDSTFKIAASLMAFDKGIITQKSVFKWDGVQEGLQEWNRNQTPHSWLQYSVVWVTQQLTRQMGLKTIQHYLNAFHYGNRDFSGDAGMHNGLTHAWLSSSLKISAMEQMDFLKNMVNGSLKVSPRAVKNTIDNMYLGTLVNGERLYGKTGAGRNGRNERLPNPSQLRDGWFIGFVEKGNRRFIFVSNLTDRAVVLPHSSDGQPAFVPYGSQVLKPLVITLLNAFFS</sequence>
<dbReference type="Proteomes" id="UP000054785">
    <property type="component" value="Unassembled WGS sequence"/>
</dbReference>
<dbReference type="GO" id="GO:0046677">
    <property type="term" value="P:response to antibiotic"/>
    <property type="evidence" value="ECO:0007669"/>
    <property type="project" value="UniProtKB-UniRule"/>
</dbReference>
<gene>
    <name evidence="10" type="ORF">Lgee_0016</name>
</gene>
<evidence type="ECO:0000313" key="11">
    <source>
        <dbReference type="Proteomes" id="UP000054785"/>
    </source>
</evidence>
<evidence type="ECO:0000259" key="9">
    <source>
        <dbReference type="Pfam" id="PF00905"/>
    </source>
</evidence>
<keyword evidence="11" id="KW-1185">Reference proteome</keyword>
<dbReference type="GO" id="GO:0017001">
    <property type="term" value="P:antibiotic catabolic process"/>
    <property type="evidence" value="ECO:0007669"/>
    <property type="project" value="InterPro"/>
</dbReference>
<name>A0A0W0UA53_9GAMM</name>
<dbReference type="EMBL" id="LNYC01000001">
    <property type="protein sequence ID" value="KTD04832.1"/>
    <property type="molecule type" value="Genomic_DNA"/>
</dbReference>
<reference evidence="10 11" key="1">
    <citation type="submission" date="2015-11" db="EMBL/GenBank/DDBJ databases">
        <title>Genomic analysis of 38 Legionella species identifies large and diverse effector repertoires.</title>
        <authorList>
            <person name="Burstein D."/>
            <person name="Amaro F."/>
            <person name="Zusman T."/>
            <person name="Lifshitz Z."/>
            <person name="Cohen O."/>
            <person name="Gilbert J.A."/>
            <person name="Pupko T."/>
            <person name="Shuman H.A."/>
            <person name="Segal G."/>
        </authorList>
    </citation>
    <scope>NUCLEOTIDE SEQUENCE [LARGE SCALE GENOMIC DNA]</scope>
    <source>
        <strain evidence="10 11">ATCC 49504</strain>
    </source>
</reference>
<evidence type="ECO:0000256" key="7">
    <source>
        <dbReference type="PIRSR" id="PIRSR602137-50"/>
    </source>
</evidence>
<feature type="domain" description="Penicillin-binding protein transpeptidase" evidence="9">
    <location>
        <begin position="41"/>
        <end position="244"/>
    </location>
</feature>
<comment type="caution">
    <text evidence="10">The sequence shown here is derived from an EMBL/GenBank/DDBJ whole genome shotgun (WGS) entry which is preliminary data.</text>
</comment>
<feature type="active site" description="Acyl-ester intermediate" evidence="7">
    <location>
        <position position="56"/>
    </location>
</feature>
<dbReference type="GO" id="GO:0008658">
    <property type="term" value="F:penicillin binding"/>
    <property type="evidence" value="ECO:0007669"/>
    <property type="project" value="InterPro"/>
</dbReference>
<feature type="modified residue" description="N6-carboxylysine" evidence="7">
    <location>
        <position position="59"/>
    </location>
</feature>
<evidence type="ECO:0000256" key="6">
    <source>
        <dbReference type="ARBA" id="ARBA00023251"/>
    </source>
</evidence>
<keyword evidence="4" id="KW-0732">Signal</keyword>